<sequence>IVAIIHKDEMAQIEELNEELENRIREADLVLGEVVRCRASLPAVLAGMKKEECRAKFIRAWEAPLNSTPPIGIDVEKIKNDVTSRVKETQDLTEAREQLERKLQQLKAEHDVSEERYRKTFELLRNDRYKPVDALPNDLIFPPISNK</sequence>
<proteinExistence type="predicted"/>
<dbReference type="OrthoDB" id="5862492at2759"/>
<dbReference type="Proteomes" id="UP000025227">
    <property type="component" value="Unplaced"/>
</dbReference>
<dbReference type="WBParaSite" id="HCON_00144260-00001">
    <property type="protein sequence ID" value="HCON_00144260-00001"/>
    <property type="gene ID" value="HCON_00144260"/>
</dbReference>
<evidence type="ECO:0000313" key="3">
    <source>
        <dbReference type="WBParaSite" id="HCON_00144260-00001"/>
    </source>
</evidence>
<name>A0A7I4YV16_HAECO</name>
<evidence type="ECO:0000256" key="1">
    <source>
        <dbReference type="SAM" id="Coils"/>
    </source>
</evidence>
<evidence type="ECO:0000313" key="2">
    <source>
        <dbReference type="Proteomes" id="UP000025227"/>
    </source>
</evidence>
<keyword evidence="2" id="KW-1185">Reference proteome</keyword>
<feature type="coiled-coil region" evidence="1">
    <location>
        <begin position="3"/>
        <end position="33"/>
    </location>
</feature>
<feature type="coiled-coil region" evidence="1">
    <location>
        <begin position="85"/>
        <end position="116"/>
    </location>
</feature>
<keyword evidence="1" id="KW-0175">Coiled coil</keyword>
<accession>A0A7I4YV16</accession>
<reference evidence="3" key="1">
    <citation type="submission" date="2020-12" db="UniProtKB">
        <authorList>
            <consortium name="WormBaseParasite"/>
        </authorList>
    </citation>
    <scope>IDENTIFICATION</scope>
    <source>
        <strain evidence="3">MHco3</strain>
    </source>
</reference>
<protein>
    <submittedName>
        <fullName evidence="3">TMF_TATA_bd domain-containing protein</fullName>
    </submittedName>
</protein>
<dbReference type="AlphaFoldDB" id="A0A7I4YV16"/>
<organism evidence="2 3">
    <name type="scientific">Haemonchus contortus</name>
    <name type="common">Barber pole worm</name>
    <dbReference type="NCBI Taxonomy" id="6289"/>
    <lineage>
        <taxon>Eukaryota</taxon>
        <taxon>Metazoa</taxon>
        <taxon>Ecdysozoa</taxon>
        <taxon>Nematoda</taxon>
        <taxon>Chromadorea</taxon>
        <taxon>Rhabditida</taxon>
        <taxon>Rhabditina</taxon>
        <taxon>Rhabditomorpha</taxon>
        <taxon>Strongyloidea</taxon>
        <taxon>Trichostrongylidae</taxon>
        <taxon>Haemonchus</taxon>
    </lineage>
</organism>